<proteinExistence type="predicted"/>
<dbReference type="STRING" id="4113.M1A3F4"/>
<protein>
    <submittedName>
        <fullName evidence="1">Stromal antigen</fullName>
    </submittedName>
</protein>
<dbReference type="AlphaFoldDB" id="M1A3F4"/>
<keyword evidence="2" id="KW-1185">Reference proteome</keyword>
<organism evidence="1 2">
    <name type="scientific">Solanum tuberosum</name>
    <name type="common">Potato</name>
    <dbReference type="NCBI Taxonomy" id="4113"/>
    <lineage>
        <taxon>Eukaryota</taxon>
        <taxon>Viridiplantae</taxon>
        <taxon>Streptophyta</taxon>
        <taxon>Embryophyta</taxon>
        <taxon>Tracheophyta</taxon>
        <taxon>Spermatophyta</taxon>
        <taxon>Magnoliopsida</taxon>
        <taxon>eudicotyledons</taxon>
        <taxon>Gunneridae</taxon>
        <taxon>Pentapetalae</taxon>
        <taxon>asterids</taxon>
        <taxon>lamiids</taxon>
        <taxon>Solanales</taxon>
        <taxon>Solanaceae</taxon>
        <taxon>Solanoideae</taxon>
        <taxon>Solaneae</taxon>
        <taxon>Solanum</taxon>
    </lineage>
</organism>
<dbReference type="InParanoid" id="M1A3F4"/>
<dbReference type="PANTHER" id="PTHR11199">
    <property type="entry name" value="STROMAL ANTIGEN"/>
    <property type="match status" value="1"/>
</dbReference>
<evidence type="ECO:0000313" key="1">
    <source>
        <dbReference type="EnsemblPlants" id="PGSC0003DMT400013884"/>
    </source>
</evidence>
<reference evidence="2" key="1">
    <citation type="journal article" date="2011" name="Nature">
        <title>Genome sequence and analysis of the tuber crop potato.</title>
        <authorList>
            <consortium name="The Potato Genome Sequencing Consortium"/>
        </authorList>
    </citation>
    <scope>NUCLEOTIDE SEQUENCE [LARGE SCALE GENOMIC DNA]</scope>
    <source>
        <strain evidence="2">cv. DM1-3 516 R44</strain>
    </source>
</reference>
<dbReference type="PaxDb" id="4113-PGSC0003DMT400013884"/>
<dbReference type="HOGENOM" id="CLU_1356736_0_0_1"/>
<dbReference type="EnsemblPlants" id="PGSC0003DMT400013884">
    <property type="protein sequence ID" value="PGSC0003DMT400013884"/>
    <property type="gene ID" value="PGSC0003DMG400005432"/>
</dbReference>
<evidence type="ECO:0000313" key="2">
    <source>
        <dbReference type="Proteomes" id="UP000011115"/>
    </source>
</evidence>
<dbReference type="PANTHER" id="PTHR11199:SF0">
    <property type="entry name" value="LD34181P-RELATED"/>
    <property type="match status" value="1"/>
</dbReference>
<dbReference type="InterPro" id="IPR039662">
    <property type="entry name" value="Cohesin_Scc3/SA"/>
</dbReference>
<reference evidence="1" key="2">
    <citation type="submission" date="2015-06" db="UniProtKB">
        <authorList>
            <consortium name="EnsemblPlants"/>
        </authorList>
    </citation>
    <scope>IDENTIFICATION</scope>
    <source>
        <strain evidence="1">DM1-3 516 R44</strain>
    </source>
</reference>
<dbReference type="Gramene" id="PGSC0003DMT400013884">
    <property type="protein sequence ID" value="PGSC0003DMT400013884"/>
    <property type="gene ID" value="PGSC0003DMG400005432"/>
</dbReference>
<dbReference type="Proteomes" id="UP000011115">
    <property type="component" value="Unassembled WGS sequence"/>
</dbReference>
<name>M1A3F4_SOLTU</name>
<accession>M1A3F4</accession>
<dbReference type="SMR" id="M1A3F4"/>
<sequence>MNLSRSTRLELGKFHTSATGKSQLWGKVEDYQTSKKDFKNFKDNLVYFWDTLVAECENGPLFEPDSAPVIPYFVLSLFQGGFFDTQKLEDLHQRNRLEKHKIPRNTYIKSLKNLCDFLFGSRRNPVKLACGQVIVLQSVASVAARKEGEVEDYQTSKKDFMNFKDNLVYFWVTLVAECENGPLFEPDSAPIFPYLVLSLLRL</sequence>